<proteinExistence type="predicted"/>
<evidence type="ECO:0000313" key="5">
    <source>
        <dbReference type="EMBL" id="VFT99424.1"/>
    </source>
</evidence>
<keyword evidence="6" id="KW-1185">Reference proteome</keyword>
<dbReference type="OrthoDB" id="126287at2759"/>
<dbReference type="PANTHER" id="PTHR24166:SF48">
    <property type="entry name" value="PROTEIN VAPYRIN"/>
    <property type="match status" value="1"/>
</dbReference>
<evidence type="ECO:0000256" key="3">
    <source>
        <dbReference type="PROSITE-ProRule" id="PRU00023"/>
    </source>
</evidence>
<dbReference type="PROSITE" id="PS50297">
    <property type="entry name" value="ANK_REP_REGION"/>
    <property type="match status" value="1"/>
</dbReference>
<dbReference type="EMBL" id="CAADRA010007215">
    <property type="protein sequence ID" value="VFT99424.1"/>
    <property type="molecule type" value="Genomic_DNA"/>
</dbReference>
<gene>
    <name evidence="5" type="primary">Aste57867_22771</name>
    <name evidence="4" type="ORF">As57867_022701</name>
    <name evidence="5" type="ORF">ASTE57867_22771</name>
</gene>
<dbReference type="Pfam" id="PF12796">
    <property type="entry name" value="Ank_2"/>
    <property type="match status" value="1"/>
</dbReference>
<evidence type="ECO:0000256" key="1">
    <source>
        <dbReference type="ARBA" id="ARBA00022737"/>
    </source>
</evidence>
<dbReference type="SMART" id="SM00248">
    <property type="entry name" value="ANK"/>
    <property type="match status" value="3"/>
</dbReference>
<dbReference type="SUPFAM" id="SSF48403">
    <property type="entry name" value="Ankyrin repeat"/>
    <property type="match status" value="1"/>
</dbReference>
<dbReference type="AlphaFoldDB" id="A0A485LMJ9"/>
<dbReference type="PROSITE" id="PS50088">
    <property type="entry name" value="ANK_REPEAT"/>
    <property type="match status" value="2"/>
</dbReference>
<reference evidence="4" key="2">
    <citation type="submission" date="2019-06" db="EMBL/GenBank/DDBJ databases">
        <title>Genomics analysis of Aphanomyces spp. identifies a new class of oomycete effector associated with host adaptation.</title>
        <authorList>
            <person name="Gaulin E."/>
        </authorList>
    </citation>
    <scope>NUCLEOTIDE SEQUENCE</scope>
    <source>
        <strain evidence="4">CBS 578.67</strain>
    </source>
</reference>
<keyword evidence="1" id="KW-0677">Repeat</keyword>
<dbReference type="InterPro" id="IPR036770">
    <property type="entry name" value="Ankyrin_rpt-contain_sf"/>
</dbReference>
<dbReference type="EMBL" id="VJMH01007189">
    <property type="protein sequence ID" value="KAF0685308.1"/>
    <property type="molecule type" value="Genomic_DNA"/>
</dbReference>
<reference evidence="5 6" key="1">
    <citation type="submission" date="2019-03" db="EMBL/GenBank/DDBJ databases">
        <authorList>
            <person name="Gaulin E."/>
            <person name="Dumas B."/>
        </authorList>
    </citation>
    <scope>NUCLEOTIDE SEQUENCE [LARGE SCALE GENOMIC DNA]</scope>
    <source>
        <strain evidence="5">CBS 568.67</strain>
    </source>
</reference>
<dbReference type="InterPro" id="IPR050889">
    <property type="entry name" value="Dendritic_Spine_Reg/Scaffold"/>
</dbReference>
<feature type="repeat" description="ANK" evidence="3">
    <location>
        <begin position="28"/>
        <end position="60"/>
    </location>
</feature>
<dbReference type="PANTHER" id="PTHR24166">
    <property type="entry name" value="ROLLING PEBBLES, ISOFORM B"/>
    <property type="match status" value="1"/>
</dbReference>
<accession>A0A485LMJ9</accession>
<organism evidence="5 6">
    <name type="scientific">Aphanomyces stellatus</name>
    <dbReference type="NCBI Taxonomy" id="120398"/>
    <lineage>
        <taxon>Eukaryota</taxon>
        <taxon>Sar</taxon>
        <taxon>Stramenopiles</taxon>
        <taxon>Oomycota</taxon>
        <taxon>Saprolegniomycetes</taxon>
        <taxon>Saprolegniales</taxon>
        <taxon>Verrucalvaceae</taxon>
        <taxon>Aphanomyces</taxon>
    </lineage>
</organism>
<sequence>MVASEEGHLRVIEFLVSKGASVDQANDNGYTPLMVASEKGHLEIVRILADNDACLIFRNNVSKKPVANYGMLTYITPQDGITAKGIATKKGHLDIAEYLDEVNPSPRLK</sequence>
<name>A0A485LMJ9_9STRA</name>
<evidence type="ECO:0000256" key="2">
    <source>
        <dbReference type="ARBA" id="ARBA00023043"/>
    </source>
</evidence>
<evidence type="ECO:0000313" key="4">
    <source>
        <dbReference type="EMBL" id="KAF0685308.1"/>
    </source>
</evidence>
<evidence type="ECO:0000313" key="6">
    <source>
        <dbReference type="Proteomes" id="UP000332933"/>
    </source>
</evidence>
<protein>
    <submittedName>
        <fullName evidence="5">Aste57867_22771 protein</fullName>
    </submittedName>
</protein>
<keyword evidence="2 3" id="KW-0040">ANK repeat</keyword>
<dbReference type="InterPro" id="IPR002110">
    <property type="entry name" value="Ankyrin_rpt"/>
</dbReference>
<feature type="repeat" description="ANK" evidence="3">
    <location>
        <begin position="1"/>
        <end position="27"/>
    </location>
</feature>
<dbReference type="Proteomes" id="UP000332933">
    <property type="component" value="Unassembled WGS sequence"/>
</dbReference>
<dbReference type="Gene3D" id="1.25.40.20">
    <property type="entry name" value="Ankyrin repeat-containing domain"/>
    <property type="match status" value="1"/>
</dbReference>